<evidence type="ECO:0000313" key="3">
    <source>
        <dbReference type="Proteomes" id="UP000280598"/>
    </source>
</evidence>
<dbReference type="Proteomes" id="UP000280598">
    <property type="component" value="Unassembled WGS sequence"/>
</dbReference>
<protein>
    <submittedName>
        <fullName evidence="2">Uncharacterized protein</fullName>
    </submittedName>
</protein>
<feature type="compositionally biased region" description="Basic residues" evidence="1">
    <location>
        <begin position="200"/>
        <end position="215"/>
    </location>
</feature>
<gene>
    <name evidence="2" type="ORF">D0860_08412</name>
</gene>
<dbReference type="EMBL" id="QWIS01000297">
    <property type="protein sequence ID" value="RMY98908.1"/>
    <property type="molecule type" value="Genomic_DNA"/>
</dbReference>
<feature type="region of interest" description="Disordered" evidence="1">
    <location>
        <begin position="131"/>
        <end position="366"/>
    </location>
</feature>
<dbReference type="AlphaFoldDB" id="A0A3M7GDA3"/>
<name>A0A3M7GDA3_HORWE</name>
<evidence type="ECO:0000256" key="1">
    <source>
        <dbReference type="SAM" id="MobiDB-lite"/>
    </source>
</evidence>
<feature type="compositionally biased region" description="Basic and acidic residues" evidence="1">
    <location>
        <begin position="268"/>
        <end position="284"/>
    </location>
</feature>
<organism evidence="2 3">
    <name type="scientific">Hortaea werneckii</name>
    <name type="common">Black yeast</name>
    <name type="synonym">Cladosporium werneckii</name>
    <dbReference type="NCBI Taxonomy" id="91943"/>
    <lineage>
        <taxon>Eukaryota</taxon>
        <taxon>Fungi</taxon>
        <taxon>Dikarya</taxon>
        <taxon>Ascomycota</taxon>
        <taxon>Pezizomycotina</taxon>
        <taxon>Dothideomycetes</taxon>
        <taxon>Dothideomycetidae</taxon>
        <taxon>Mycosphaerellales</taxon>
        <taxon>Teratosphaeriaceae</taxon>
        <taxon>Hortaea</taxon>
    </lineage>
</organism>
<accession>A0A3M7GDA3</accession>
<feature type="compositionally biased region" description="Low complexity" evidence="1">
    <location>
        <begin position="222"/>
        <end position="237"/>
    </location>
</feature>
<reference evidence="2 3" key="1">
    <citation type="journal article" date="2018" name="BMC Genomics">
        <title>Genomic evidence for intraspecific hybridization in a clonal and extremely halotolerant yeast.</title>
        <authorList>
            <person name="Gostincar C."/>
            <person name="Stajich J.E."/>
            <person name="Zupancic J."/>
            <person name="Zalar P."/>
            <person name="Gunde-Cimerman N."/>
        </authorList>
    </citation>
    <scope>NUCLEOTIDE SEQUENCE [LARGE SCALE GENOMIC DNA]</scope>
    <source>
        <strain evidence="2 3">EXF-562</strain>
    </source>
</reference>
<sequence length="366" mass="40371">MARRKVHRMSRNATAAYAASQPLFEALQAGNMRINEQKVHITRARNLVQNLHVKLTEVNGQDESAKHDYYMDCVVKAWRSATQTYEAIFRELMALNAADASEGREASKRYEEFAALATTARQVNEVAFQFPLHGPPSWPEAPSTPEKRKRSHKEEEEYDDSSDVKMDAGIDAPVKEGPEGGHAKEDKQTQPNEAAEKTLSKHQRKRLRKKHPAAGHHKDSETNPSPSSTNPLTQPTSNPNPPPPPSSQGKENHTPIAGVEYEDVSAEVEARLKAKAEKRQAKNSEKKRKRESGDSLLEARPVAEIAERPKRKRTKGSEEMGEGGAQNVGGPNQATAAVKRANEEEEGTGGAGGGEGGSRKKRRARW</sequence>
<comment type="caution">
    <text evidence="2">The sequence shown here is derived from an EMBL/GenBank/DDBJ whole genome shotgun (WGS) entry which is preliminary data.</text>
</comment>
<evidence type="ECO:0000313" key="2">
    <source>
        <dbReference type="EMBL" id="RMY98908.1"/>
    </source>
</evidence>
<feature type="compositionally biased region" description="Basic and acidic residues" evidence="1">
    <location>
        <begin position="162"/>
        <end position="199"/>
    </location>
</feature>
<proteinExistence type="predicted"/>